<feature type="compositionally biased region" description="Basic and acidic residues" evidence="1">
    <location>
        <begin position="308"/>
        <end position="318"/>
    </location>
</feature>
<dbReference type="EMBL" id="JAQIZZ010000002">
    <property type="protein sequence ID" value="KAJ5552993.1"/>
    <property type="molecule type" value="Genomic_DNA"/>
</dbReference>
<feature type="region of interest" description="Disordered" evidence="1">
    <location>
        <begin position="1"/>
        <end position="318"/>
    </location>
</feature>
<evidence type="ECO:0000256" key="1">
    <source>
        <dbReference type="SAM" id="MobiDB-lite"/>
    </source>
</evidence>
<proteinExistence type="predicted"/>
<organism evidence="2 3">
    <name type="scientific">Penicillium frequentans</name>
    <dbReference type="NCBI Taxonomy" id="3151616"/>
    <lineage>
        <taxon>Eukaryota</taxon>
        <taxon>Fungi</taxon>
        <taxon>Dikarya</taxon>
        <taxon>Ascomycota</taxon>
        <taxon>Pezizomycotina</taxon>
        <taxon>Eurotiomycetes</taxon>
        <taxon>Eurotiomycetidae</taxon>
        <taxon>Eurotiales</taxon>
        <taxon>Aspergillaceae</taxon>
        <taxon>Penicillium</taxon>
    </lineage>
</organism>
<feature type="compositionally biased region" description="Polar residues" evidence="1">
    <location>
        <begin position="357"/>
        <end position="370"/>
    </location>
</feature>
<comment type="caution">
    <text evidence="2">The sequence shown here is derived from an EMBL/GenBank/DDBJ whole genome shotgun (WGS) entry which is preliminary data.</text>
</comment>
<feature type="compositionally biased region" description="Low complexity" evidence="1">
    <location>
        <begin position="87"/>
        <end position="106"/>
    </location>
</feature>
<feature type="region of interest" description="Disordered" evidence="1">
    <location>
        <begin position="349"/>
        <end position="395"/>
    </location>
</feature>
<name>A0AAD6D3I6_9EURO</name>
<feature type="compositionally biased region" description="Acidic residues" evidence="1">
    <location>
        <begin position="449"/>
        <end position="465"/>
    </location>
</feature>
<feature type="compositionally biased region" description="Polar residues" evidence="1">
    <location>
        <begin position="877"/>
        <end position="903"/>
    </location>
</feature>
<accession>A0AAD6D3I6</accession>
<feature type="compositionally biased region" description="Polar residues" evidence="1">
    <location>
        <begin position="509"/>
        <end position="531"/>
    </location>
</feature>
<feature type="compositionally biased region" description="Basic residues" evidence="1">
    <location>
        <begin position="929"/>
        <end position="941"/>
    </location>
</feature>
<keyword evidence="3" id="KW-1185">Reference proteome</keyword>
<feature type="compositionally biased region" description="Acidic residues" evidence="1">
    <location>
        <begin position="914"/>
        <end position="923"/>
    </location>
</feature>
<gene>
    <name evidence="2" type="ORF">N7494_002371</name>
</gene>
<feature type="compositionally biased region" description="Polar residues" evidence="1">
    <location>
        <begin position="295"/>
        <end position="307"/>
    </location>
</feature>
<feature type="compositionally biased region" description="Polar residues" evidence="1">
    <location>
        <begin position="72"/>
        <end position="86"/>
    </location>
</feature>
<feature type="region of interest" description="Disordered" evidence="1">
    <location>
        <begin position="418"/>
        <end position="480"/>
    </location>
</feature>
<dbReference type="PANTHER" id="PTHR42068:SF1">
    <property type="entry name" value="YALI0B18964P"/>
    <property type="match status" value="1"/>
</dbReference>
<dbReference type="AlphaFoldDB" id="A0AAD6D3I6"/>
<feature type="compositionally biased region" description="Basic and acidic residues" evidence="1">
    <location>
        <begin position="466"/>
        <end position="480"/>
    </location>
</feature>
<feature type="compositionally biased region" description="Basic and acidic residues" evidence="1">
    <location>
        <begin position="32"/>
        <end position="42"/>
    </location>
</feature>
<feature type="region of interest" description="Disordered" evidence="1">
    <location>
        <begin position="492"/>
        <end position="575"/>
    </location>
</feature>
<dbReference type="Proteomes" id="UP001220324">
    <property type="component" value="Unassembled WGS sequence"/>
</dbReference>
<feature type="compositionally biased region" description="Basic and acidic residues" evidence="1">
    <location>
        <begin position="192"/>
        <end position="207"/>
    </location>
</feature>
<feature type="compositionally biased region" description="Polar residues" evidence="1">
    <location>
        <begin position="215"/>
        <end position="225"/>
    </location>
</feature>
<dbReference type="PANTHER" id="PTHR42068">
    <property type="entry name" value="YALI0B18964P"/>
    <property type="match status" value="1"/>
</dbReference>
<evidence type="ECO:0000313" key="2">
    <source>
        <dbReference type="EMBL" id="KAJ5552993.1"/>
    </source>
</evidence>
<feature type="compositionally biased region" description="Basic and acidic residues" evidence="1">
    <location>
        <begin position="433"/>
        <end position="445"/>
    </location>
</feature>
<protein>
    <submittedName>
        <fullName evidence="2">Uncharacterized protein</fullName>
    </submittedName>
</protein>
<feature type="compositionally biased region" description="Polar residues" evidence="1">
    <location>
        <begin position="159"/>
        <end position="175"/>
    </location>
</feature>
<evidence type="ECO:0000313" key="3">
    <source>
        <dbReference type="Proteomes" id="UP001220324"/>
    </source>
</evidence>
<reference evidence="2 3" key="1">
    <citation type="journal article" date="2023" name="IMA Fungus">
        <title>Comparative genomic study of the Penicillium genus elucidates a diverse pangenome and 15 lateral gene transfer events.</title>
        <authorList>
            <person name="Petersen C."/>
            <person name="Sorensen T."/>
            <person name="Nielsen M.R."/>
            <person name="Sondergaard T.E."/>
            <person name="Sorensen J.L."/>
            <person name="Fitzpatrick D.A."/>
            <person name="Frisvad J.C."/>
            <person name="Nielsen K.L."/>
        </authorList>
    </citation>
    <scope>NUCLEOTIDE SEQUENCE [LARGE SCALE GENOMIC DNA]</scope>
    <source>
        <strain evidence="2 3">IBT 35679</strain>
    </source>
</reference>
<feature type="compositionally biased region" description="Polar residues" evidence="1">
    <location>
        <begin position="563"/>
        <end position="575"/>
    </location>
</feature>
<sequence length="954" mass="102527">MPIKLPKSFARRKSSGNILEDVESQPQSSFRVFERPSAERSMSDGAPLSKRFSEGNVVPSALEDSDNIFAGTEQTLGKNRGATNYESSTSTRLSSSSTQPSSTEIASPEDASPHSRMHDIPVPPPISAGGLRAAAGRTFSFGARFSKSSAPAPPRHATPEQSTRQRAVSGTTDETATPPKLTDEDFSLGGDDFGKMFDNVGKRESVLMRDPSPQPANKLSSTPPTQALPDFYNTSRAARPPPIDIDRSAPVEPPPHSWTSRHSEEGLLNSPRENDRYSPAQSTPETVTGFRRQSPAPNQMLGATTSHRALDRPKRQSDMGLRRSIIYYGDRDSTAIDDEDAAMVKSSLMWSKESSSPPTHTGGISPSGSTPLLKGHATSPAHVSPEPESMFSHTFSPATNEHMENARLAVQLAENLPKTASPGNKVMTPSQFEHYRQQQELRRSNSDASDSEDNSDHDEFDEQDEAEKQREAALQRRKQEAHLSVYRQQMMKVTGQQAPSPSLRPVMSGASSSTPNLPINLTSVGDRSSSGKSHEGDDEDVPLGILAAHGFPNRNRPPARLANASSNPNLRASINPYASSSSSLVGAEQDQRGSLPVFARNLPRDPYFGASLVNSTNRESLAMGGGSVYGSPASSPGPPGGLIGVIAQEEQARAMRRGSPNTQAMYDMGAVPRPFSMMPPPQQAMSPAEQAQAQLSAQMSDMMNMQMEWMQKMMAMQGMHGPPPPMMQGGMATPPMMGGGPMPGAPMGPPSLAVPMMTGPMMAGPPSVSGHSNMRPVSMPGLAPNAPNYDQRTLSMIDPNIAMRRTGSPMPNLSGGPYQQTSPGYAPSIAPSERSNAGLSSRYRPVSALPGDLNHHASPLQKSWNDENRPNSHLPISKSTGSLPKSTSIATVTIRPDSQSSQAGPGIRKVQNASDDEDDDEAWADMMKKRDKKKSSWRMKRGTSSFGDLLSVVH</sequence>
<feature type="region of interest" description="Disordered" evidence="1">
    <location>
        <begin position="806"/>
        <end position="941"/>
    </location>
</feature>